<dbReference type="EMBL" id="JANJYJ010000001">
    <property type="protein sequence ID" value="KAK3232477.1"/>
    <property type="molecule type" value="Genomic_DNA"/>
</dbReference>
<organism evidence="4 5">
    <name type="scientific">Dipteronia sinensis</name>
    <dbReference type="NCBI Taxonomy" id="43782"/>
    <lineage>
        <taxon>Eukaryota</taxon>
        <taxon>Viridiplantae</taxon>
        <taxon>Streptophyta</taxon>
        <taxon>Embryophyta</taxon>
        <taxon>Tracheophyta</taxon>
        <taxon>Spermatophyta</taxon>
        <taxon>Magnoliopsida</taxon>
        <taxon>eudicotyledons</taxon>
        <taxon>Gunneridae</taxon>
        <taxon>Pentapetalae</taxon>
        <taxon>rosids</taxon>
        <taxon>malvids</taxon>
        <taxon>Sapindales</taxon>
        <taxon>Sapindaceae</taxon>
        <taxon>Hippocastanoideae</taxon>
        <taxon>Acereae</taxon>
        <taxon>Dipteronia</taxon>
    </lineage>
</organism>
<comment type="caution">
    <text evidence="4">The sequence shown here is derived from an EMBL/GenBank/DDBJ whole genome shotgun (WGS) entry which is preliminary data.</text>
</comment>
<evidence type="ECO:0000313" key="4">
    <source>
        <dbReference type="EMBL" id="KAK3232477.1"/>
    </source>
</evidence>
<evidence type="ECO:0000256" key="2">
    <source>
        <dbReference type="RuleBase" id="RU004328"/>
    </source>
</evidence>
<feature type="region of interest" description="Disordered" evidence="3">
    <location>
        <begin position="163"/>
        <end position="182"/>
    </location>
</feature>
<feature type="non-terminal residue" evidence="4">
    <location>
        <position position="182"/>
    </location>
</feature>
<evidence type="ECO:0000256" key="3">
    <source>
        <dbReference type="SAM" id="MobiDB-lite"/>
    </source>
</evidence>
<gene>
    <name evidence="4" type="ORF">Dsin_004358</name>
</gene>
<comment type="similarity">
    <text evidence="1 2">Belongs to the RNase T2 family.</text>
</comment>
<dbReference type="Pfam" id="PF00445">
    <property type="entry name" value="Ribonuclease_T2"/>
    <property type="match status" value="1"/>
</dbReference>
<name>A0AAE0ELT3_9ROSI</name>
<dbReference type="AlphaFoldDB" id="A0AAE0ELT3"/>
<sequence>VCLLNPLTRLPTKSILITNNSITNFTLHDSLLSHPHLYTTSTVVVHGIQTFPDYSVYGAADNHPFTLPPQQAQVTIGSESDAGCLCLFWELKVTNDKLFGHEMDKYWSGLHYEGSNFGFWLHQWNKHGTQQIRLNLKGYFSRTKDEAISTDLMSTLSLRGIKPSDSEAYPREKYMADKKESK</sequence>
<evidence type="ECO:0000256" key="1">
    <source>
        <dbReference type="ARBA" id="ARBA00007469"/>
    </source>
</evidence>
<protein>
    <submittedName>
        <fullName evidence="4">Uncharacterized protein</fullName>
    </submittedName>
</protein>
<evidence type="ECO:0000313" key="5">
    <source>
        <dbReference type="Proteomes" id="UP001281410"/>
    </source>
</evidence>
<dbReference type="SUPFAM" id="SSF55895">
    <property type="entry name" value="Ribonuclease Rh-like"/>
    <property type="match status" value="1"/>
</dbReference>
<dbReference type="GO" id="GO:0003723">
    <property type="term" value="F:RNA binding"/>
    <property type="evidence" value="ECO:0007669"/>
    <property type="project" value="InterPro"/>
</dbReference>
<accession>A0AAE0ELT3</accession>
<reference evidence="4" key="1">
    <citation type="journal article" date="2023" name="Plant J.">
        <title>Genome sequences and population genomics provide insights into the demographic history, inbreeding, and mutation load of two 'living fossil' tree species of Dipteronia.</title>
        <authorList>
            <person name="Feng Y."/>
            <person name="Comes H.P."/>
            <person name="Chen J."/>
            <person name="Zhu S."/>
            <person name="Lu R."/>
            <person name="Zhang X."/>
            <person name="Li P."/>
            <person name="Qiu J."/>
            <person name="Olsen K.M."/>
            <person name="Qiu Y."/>
        </authorList>
    </citation>
    <scope>NUCLEOTIDE SEQUENCE</scope>
    <source>
        <strain evidence="4">NBL</strain>
    </source>
</reference>
<dbReference type="InterPro" id="IPR036430">
    <property type="entry name" value="RNase_T2-like_sf"/>
</dbReference>
<dbReference type="GO" id="GO:0033897">
    <property type="term" value="F:ribonuclease T2 activity"/>
    <property type="evidence" value="ECO:0007669"/>
    <property type="project" value="InterPro"/>
</dbReference>
<keyword evidence="5" id="KW-1185">Reference proteome</keyword>
<dbReference type="Gene3D" id="3.90.730.10">
    <property type="entry name" value="Ribonuclease T2-like"/>
    <property type="match status" value="1"/>
</dbReference>
<dbReference type="InterPro" id="IPR001568">
    <property type="entry name" value="RNase_T2-like"/>
</dbReference>
<proteinExistence type="inferred from homology"/>
<dbReference type="Proteomes" id="UP001281410">
    <property type="component" value="Unassembled WGS sequence"/>
</dbReference>
<feature type="non-terminal residue" evidence="4">
    <location>
        <position position="1"/>
    </location>
</feature>